<evidence type="ECO:0000313" key="6">
    <source>
        <dbReference type="Proteomes" id="UP000636709"/>
    </source>
</evidence>
<accession>A0A835A4G0</accession>
<evidence type="ECO:0000256" key="1">
    <source>
        <dbReference type="ARBA" id="ARBA00023015"/>
    </source>
</evidence>
<evidence type="ECO:0000313" key="5">
    <source>
        <dbReference type="EMBL" id="KAF8647797.1"/>
    </source>
</evidence>
<name>A0A835A4G0_9POAL</name>
<feature type="region of interest" description="Leucine repeat II (LRII)" evidence="3">
    <location>
        <begin position="1566"/>
        <end position="1598"/>
    </location>
</feature>
<feature type="region of interest" description="Leucine repeat I (LRI)" evidence="3">
    <location>
        <begin position="2013"/>
        <end position="2073"/>
    </location>
</feature>
<feature type="region of interest" description="Disordered" evidence="4">
    <location>
        <begin position="1978"/>
        <end position="2009"/>
    </location>
</feature>
<feature type="region of interest" description="Disordered" evidence="4">
    <location>
        <begin position="86"/>
        <end position="113"/>
    </location>
</feature>
<feature type="compositionally biased region" description="Basic residues" evidence="4">
    <location>
        <begin position="1992"/>
        <end position="2003"/>
    </location>
</feature>
<evidence type="ECO:0000256" key="4">
    <source>
        <dbReference type="SAM" id="MobiDB-lite"/>
    </source>
</evidence>
<feature type="compositionally biased region" description="Low complexity" evidence="4">
    <location>
        <begin position="1853"/>
        <end position="1868"/>
    </location>
</feature>
<protein>
    <recommendedName>
        <fullName evidence="7">Scarecrow-like protein 9</fullName>
    </recommendedName>
</protein>
<feature type="region of interest" description="Leucine repeat I (LRI)" evidence="3">
    <location>
        <begin position="332"/>
        <end position="392"/>
    </location>
</feature>
<feature type="region of interest" description="Disordered" evidence="4">
    <location>
        <begin position="1"/>
        <end position="34"/>
    </location>
</feature>
<keyword evidence="2" id="KW-0804">Transcription</keyword>
<feature type="short sequence motif" description="VHIID" evidence="3">
    <location>
        <begin position="1064"/>
        <end position="1068"/>
    </location>
</feature>
<feature type="region of interest" description="Leucine repeat II (LRII)" evidence="3">
    <location>
        <begin position="492"/>
        <end position="524"/>
    </location>
</feature>
<feature type="region of interest" description="Disordered" evidence="4">
    <location>
        <begin position="231"/>
        <end position="272"/>
    </location>
</feature>
<organism evidence="5 6">
    <name type="scientific">Digitaria exilis</name>
    <dbReference type="NCBI Taxonomy" id="1010633"/>
    <lineage>
        <taxon>Eukaryota</taxon>
        <taxon>Viridiplantae</taxon>
        <taxon>Streptophyta</taxon>
        <taxon>Embryophyta</taxon>
        <taxon>Tracheophyta</taxon>
        <taxon>Spermatophyta</taxon>
        <taxon>Magnoliopsida</taxon>
        <taxon>Liliopsida</taxon>
        <taxon>Poales</taxon>
        <taxon>Poaceae</taxon>
        <taxon>PACMAD clade</taxon>
        <taxon>Panicoideae</taxon>
        <taxon>Panicodae</taxon>
        <taxon>Paniceae</taxon>
        <taxon>Anthephorinae</taxon>
        <taxon>Digitaria</taxon>
    </lineage>
</organism>
<dbReference type="InterPro" id="IPR005202">
    <property type="entry name" value="TF_GRAS"/>
</dbReference>
<feature type="region of interest" description="VHIID" evidence="3">
    <location>
        <begin position="1485"/>
        <end position="1550"/>
    </location>
</feature>
<feature type="region of interest" description="Leucine repeat I (LRI)" evidence="3">
    <location>
        <begin position="966"/>
        <end position="1026"/>
    </location>
</feature>
<evidence type="ECO:0000256" key="2">
    <source>
        <dbReference type="ARBA" id="ARBA00023163"/>
    </source>
</evidence>
<gene>
    <name evidence="5" type="ORF">HU200_065213</name>
</gene>
<dbReference type="EMBL" id="JACEFO010002836">
    <property type="protein sequence ID" value="KAF8647797.1"/>
    <property type="molecule type" value="Genomic_DNA"/>
</dbReference>
<feature type="region of interest" description="Disordered" evidence="4">
    <location>
        <begin position="1853"/>
        <end position="1888"/>
    </location>
</feature>
<evidence type="ECO:0000256" key="3">
    <source>
        <dbReference type="PROSITE-ProRule" id="PRU01191"/>
    </source>
</evidence>
<evidence type="ECO:0008006" key="7">
    <source>
        <dbReference type="Google" id="ProtNLM"/>
    </source>
</evidence>
<feature type="region of interest" description="VHIID" evidence="3">
    <location>
        <begin position="2092"/>
        <end position="2157"/>
    </location>
</feature>
<keyword evidence="1" id="KW-0805">Transcription regulation</keyword>
<proteinExistence type="inferred from homology"/>
<sequence>MDDDGEPFSPSAFLDLPPTPSVDDVDGEDPAALPDDLVLPYISRMLMEEDIADDFFYQYPDHPALLQAQEPYAQILSDSTSDLSSDAAAGASFSSGSSDAATSNTSDGSGTFTLSPSSSDIPVFANATWPYDPLELTKLLAAGAASAAVCLSDAGEASRPEQAAGSEGEEHGVSSVLFSGQNRVMFSGQNRVDMDMVNQAFLKGMEEASKFLPDLPTSKSVLMDNVNAAQAKKKETPRMFQDEKSASNGKGRKNRNRWEEDEDETVTRSSKLMAPEPEETGDLVDKMVYEGYLMSLENMKSLRITMGTEAKNTNTTNTKKGRKGSTTEGEAVDLRTLLIHCAQAVSMDDHRSATELLRQIKRHSSPTGDANQRLSYCFAEGLEARLAGTGNQLYRTLMAKRTSVVEFLRAYQLYLAVTCFRMTAYRFSNMTITKAIAGKKKLHIVDYGVRYGCQWPNLLDYLANRKGGPPEVRMTCIELPQPGFRPTARVEETGRRLSDFARQRGLPFKFHSVTAKWETVSVDDLNIDTDEVLIVNSITHFQNIMDEGVAIYSPSPRDLVLNNIQKMRPDAFILSVVNGSYNTAFFVTRFREALFYYSAIFDMLDATAPRDNEQRLVVERDMIGRCALNVITCEGSDRVERPETYRQWQARNRQAGLRQLPLCPDTVNVLTDKGRIWLLSRTFYLTCSSAPQELDQSSDFYEPPFPLIHSIRCVLQATTMEAGPEDDPFSPSDFLDLPPTPCPDGDDHLSLPFITRVLMEDDDEDDDNDHPALLEAQQPFAEILSGFATSSTVPAFATNATWPYDPVELSQMLLLSNYRTQQPPGMGANGGDGHNRVTMEMLNQAFLKGMEEANKFLPKSNDSLPTDTSMDGLSMFQQAAANNNGTTRGRKNRHDIISWDVLETETSRNCKLMAPETTEEEGSDMVDEFILNGYQSLLDKMMDMSISMERGIDKNAMKGKSINEAVDLRTLLIHGAQAVATGDGLAATQLIRKIRQHSSPRGDATQRLAHCFTQGLEARLAGTGSQVYKSFMSRNIPAVCCFQMMAFKFSNITICRAIAGRKKVHIVDYGEHYGFQWPTLLGFWLHGKVEHRSRPAADLANLLGNVEFHSKRPETYRQWQVRTDRAGLRQLPLDPGVVKAVKKKEPSLLPCCPAGVFPGVKVALGCGLPGTFCVPYRPAPGIVVQQLPPGPEDEPPFSPSDFLDLPPTPCLEEGNDNLVLPFIARVLMEDEDIDDDHPALLKVQQPFAEILSAGSAFAANDATWPYDPVELSQMLLLSNSRTQPPPSMGAHCDGQNRVTMEMLNQAFLKGMEEANKFLPKSNNSFLTDTSIDRLSMSQQAANNDTRGRKNRRHDINWDHVLEAETGRNCKLMAPDTEEATLMDLSISMDRETEKNARKKKSTSEAVDLRTLLIHCAQAVATGDRHAATELIREMKQRSSPRGDATQRLAHCFTQGLEARLAGTGSQVYESLMSRRVSAVEFHKAYQLYMAVCCFQMMAFKFSNITICKAIAGRKKVHIVDYGEHYGFQWPTLLGFLAKREGGAPEVRITGIDFPQPGFRPAARVEQTGRRLSNFARQCGIPFKFSSIVAKWETIVVDDLNIEPDEVLIVNGLFHFGTLSDEGGDIDSPSPRDMVLKNIQRMRPDVFILCIENSSYNAPFFVTRFREALFYYSSMFDMMDAIAPRDDTERMLVEQELFGRCALNAIACEGTNRVERPETYWQWQVRNDRAGLRQLPLEPDVVKAIKKKQLVVSECSSSLGRLRSIMAAAPEEFLFVDPEPPSPSVFLDLPPTPVHDDPGAFDDMVLPYVTRLLMDEEATDQDSFFYQYPDHPALLQAQLPFAQILSDAAVTATTSGDTTTTTSSPSFSVDTDDTGSPGGGEDRRGINISDDSDMVTSAFLKGIEEATKFLPTITNNALFPLDHGTYDAHARGRKNSWHPDAAPEPETERATKIMAPDPYDEEATRQMFDEMMLNERDISMKGVEQQQVPAGDKKRRRGRPRRRSSSITDGDDTVDLHELLLRCAQAMSTDDHRTTHSLLAQIRRHSSPTGDATQRLAHCFVEGLEARLAGNGSRLYNSLMVRPTSTIDFLKAYALFMSACCCKKVAFAFSNKTIFDAVAGHRSLHIVDYGLGYGFQWPGLLRGLAARDGGPPAVRITGIDLPQPGFRPAFHVEETGRRLGRCARELGVPFTFRGIAAAKREDLVDIAADPADDEVLVSVVVGRPSPRDQVLGNIRRMKPDVFIHGVVNGGHGSGYFPTRFREALFFFGAQFELLDATVARDSPERMVVEREMFGAAAMNVIACEGGDRVERPETYRQWQARNQRAGLTQLPLRREVVKVVVDKVRDKYHADFAVDQDHEWLLHRWKGRVLYGLSTWTSRDR</sequence>
<dbReference type="PROSITE" id="PS50985">
    <property type="entry name" value="GRAS"/>
    <property type="match status" value="4"/>
</dbReference>
<comment type="caution">
    <text evidence="5">The sequence shown here is derived from an EMBL/GenBank/DDBJ whole genome shotgun (WGS) entry which is preliminary data.</text>
</comment>
<feature type="region of interest" description="VHIID" evidence="3">
    <location>
        <begin position="411"/>
        <end position="476"/>
    </location>
</feature>
<feature type="short sequence motif" description="VHIID" evidence="3">
    <location>
        <begin position="442"/>
        <end position="446"/>
    </location>
</feature>
<dbReference type="Pfam" id="PF03514">
    <property type="entry name" value="GRAS"/>
    <property type="match status" value="4"/>
</dbReference>
<feature type="region of interest" description="Leucine repeat I (LRI)" evidence="3">
    <location>
        <begin position="1406"/>
        <end position="1466"/>
    </location>
</feature>
<feature type="compositionally biased region" description="Basic and acidic residues" evidence="4">
    <location>
        <begin position="232"/>
        <end position="245"/>
    </location>
</feature>
<feature type="short sequence motif" description="VHIID" evidence="3">
    <location>
        <begin position="2123"/>
        <end position="2127"/>
    </location>
</feature>
<dbReference type="Proteomes" id="UP000636709">
    <property type="component" value="Unassembled WGS sequence"/>
</dbReference>
<dbReference type="PANTHER" id="PTHR31636">
    <property type="entry name" value="OSJNBA0084A10.13 PROTEIN-RELATED"/>
    <property type="match status" value="1"/>
</dbReference>
<feature type="region of interest" description="Leucine repeat II (LRII)" evidence="3">
    <location>
        <begin position="2173"/>
        <end position="2205"/>
    </location>
</feature>
<comment type="similarity">
    <text evidence="3">Belongs to the GRAS family.</text>
</comment>
<comment type="caution">
    <text evidence="3">Lacks conserved residue(s) required for the propagation of feature annotation.</text>
</comment>
<feature type="region of interest" description="SAW" evidence="3">
    <location>
        <begin position="1101"/>
        <end position="1188"/>
    </location>
</feature>
<reference evidence="5" key="1">
    <citation type="submission" date="2020-07" db="EMBL/GenBank/DDBJ databases">
        <title>Genome sequence and genetic diversity analysis of an under-domesticated orphan crop, white fonio (Digitaria exilis).</title>
        <authorList>
            <person name="Bennetzen J.L."/>
            <person name="Chen S."/>
            <person name="Ma X."/>
            <person name="Wang X."/>
            <person name="Yssel A.E.J."/>
            <person name="Chaluvadi S.R."/>
            <person name="Johnson M."/>
            <person name="Gangashetty P."/>
            <person name="Hamidou F."/>
            <person name="Sanogo M.D."/>
            <person name="Zwaenepoel A."/>
            <person name="Wallace J."/>
            <person name="Van De Peer Y."/>
            <person name="Van Deynze A."/>
        </authorList>
    </citation>
    <scope>NUCLEOTIDE SEQUENCE</scope>
    <source>
        <tissue evidence="5">Leaves</tissue>
    </source>
</reference>
<feature type="region of interest" description="SAW" evidence="3">
    <location>
        <begin position="1706"/>
        <end position="1786"/>
    </location>
</feature>
<feature type="short sequence motif" description="VHIID" evidence="3">
    <location>
        <begin position="1516"/>
        <end position="1520"/>
    </location>
</feature>
<feature type="region of interest" description="SAW" evidence="3">
    <location>
        <begin position="632"/>
        <end position="712"/>
    </location>
</feature>
<feature type="region of interest" description="SAW" evidence="3">
    <location>
        <begin position="2301"/>
        <end position="2376"/>
    </location>
</feature>
<keyword evidence="6" id="KW-1185">Reference proteome</keyword>
<feature type="compositionally biased region" description="Low complexity" evidence="4">
    <location>
        <begin position="86"/>
        <end position="109"/>
    </location>
</feature>